<dbReference type="Pfam" id="PF13445">
    <property type="entry name" value="zf-RING_UBOX"/>
    <property type="match status" value="1"/>
</dbReference>
<evidence type="ECO:0000259" key="6">
    <source>
        <dbReference type="PROSITE" id="PS50119"/>
    </source>
</evidence>
<keyword evidence="3" id="KW-0862">Zinc</keyword>
<evidence type="ECO:0000256" key="4">
    <source>
        <dbReference type="PROSITE-ProRule" id="PRU00024"/>
    </source>
</evidence>
<feature type="non-terminal residue" evidence="7">
    <location>
        <position position="1"/>
    </location>
</feature>
<sequence length="396" mass="45257">MHPFEEELTCSICYNLFEDPRILPCSHTFCKRCLESLVLSTSSCSLWIHLRLPLKCPNCRFSVEIPATGLESLPINFAVKAIVEKYQQGDQAEVTCSEHHRQPLNIYCLLDRKLICGHCVTVGEHYGHPIADLQSAHMKERNTAGKLLEQLTDKHWSDVCLLLERLREQKSECEGAVRCDRKVVVQYFKKFSETLEQTKQALLSALDEVNTHISTKYDPLIESLKQMRQEQLDLIQLSTSIQREESPLVFLEKVSDMQRRVKALKEKQLPDVTPVEVYPRVALLLSDTWFKSDLRKISKIVPPKIEVIRRRKSLIKGSGWQGRKVKALLQAVNPSMVVLIFITLMVTVVSFHQPLSSVVFEAAPAWISQLLLPVYQHFHTPLQNVVDMLCCAISSV</sequence>
<feature type="non-terminal residue" evidence="7">
    <location>
        <position position="396"/>
    </location>
</feature>
<evidence type="ECO:0000259" key="5">
    <source>
        <dbReference type="PROSITE" id="PS50089"/>
    </source>
</evidence>
<dbReference type="GO" id="GO:0006513">
    <property type="term" value="P:protein monoubiquitination"/>
    <property type="evidence" value="ECO:0007669"/>
    <property type="project" value="TreeGrafter"/>
</dbReference>
<evidence type="ECO:0000313" key="8">
    <source>
        <dbReference type="Proteomes" id="UP000566440"/>
    </source>
</evidence>
<dbReference type="InterPro" id="IPR017907">
    <property type="entry name" value="Znf_RING_CS"/>
</dbReference>
<keyword evidence="8" id="KW-1185">Reference proteome</keyword>
<reference evidence="7 8" key="1">
    <citation type="submission" date="2019-09" db="EMBL/GenBank/DDBJ databases">
        <title>Bird 10,000 Genomes (B10K) Project - Family phase.</title>
        <authorList>
            <person name="Zhang G."/>
        </authorList>
    </citation>
    <scope>NUCLEOTIDE SEQUENCE [LARGE SCALE GENOMIC DNA]</scope>
    <source>
        <strain evidence="7">B10K-DU-001-62</strain>
        <tissue evidence="7">Muscle</tissue>
    </source>
</reference>
<dbReference type="InterPro" id="IPR047153">
    <property type="entry name" value="TRIM45/56/19-like"/>
</dbReference>
<dbReference type="AlphaFoldDB" id="A0A7K9T6X1"/>
<evidence type="ECO:0000313" key="7">
    <source>
        <dbReference type="EMBL" id="NXI43431.1"/>
    </source>
</evidence>
<name>A0A7K9T6X1_9PICI</name>
<dbReference type="InterPro" id="IPR000315">
    <property type="entry name" value="Znf_B-box"/>
</dbReference>
<comment type="caution">
    <text evidence="7">The sequence shown here is derived from an EMBL/GenBank/DDBJ whole genome shotgun (WGS) entry which is preliminary data.</text>
</comment>
<dbReference type="SMART" id="SM00184">
    <property type="entry name" value="RING"/>
    <property type="match status" value="1"/>
</dbReference>
<evidence type="ECO:0000256" key="1">
    <source>
        <dbReference type="ARBA" id="ARBA00022723"/>
    </source>
</evidence>
<keyword evidence="1" id="KW-0479">Metal-binding</keyword>
<dbReference type="SUPFAM" id="SSF57845">
    <property type="entry name" value="B-box zinc-binding domain"/>
    <property type="match status" value="1"/>
</dbReference>
<dbReference type="Pfam" id="PF00643">
    <property type="entry name" value="zf-B_box"/>
    <property type="match status" value="1"/>
</dbReference>
<dbReference type="GO" id="GO:0008270">
    <property type="term" value="F:zinc ion binding"/>
    <property type="evidence" value="ECO:0007669"/>
    <property type="project" value="UniProtKB-KW"/>
</dbReference>
<dbReference type="EMBL" id="VWZX01007345">
    <property type="protein sequence ID" value="NXI43431.1"/>
    <property type="molecule type" value="Genomic_DNA"/>
</dbReference>
<accession>A0A7K9T6X1</accession>
<evidence type="ECO:0000256" key="3">
    <source>
        <dbReference type="ARBA" id="ARBA00022833"/>
    </source>
</evidence>
<dbReference type="PANTHER" id="PTHR25462">
    <property type="entry name" value="BONUS, ISOFORM C-RELATED"/>
    <property type="match status" value="1"/>
</dbReference>
<dbReference type="PROSITE" id="PS50119">
    <property type="entry name" value="ZF_BBOX"/>
    <property type="match status" value="1"/>
</dbReference>
<feature type="domain" description="RING-type" evidence="5">
    <location>
        <begin position="10"/>
        <end position="60"/>
    </location>
</feature>
<dbReference type="SMART" id="SM00336">
    <property type="entry name" value="BBOX"/>
    <property type="match status" value="1"/>
</dbReference>
<evidence type="ECO:0000256" key="2">
    <source>
        <dbReference type="ARBA" id="ARBA00022771"/>
    </source>
</evidence>
<dbReference type="PANTHER" id="PTHR25462:SF229">
    <property type="entry name" value="TRANSCRIPTION INTERMEDIARY FACTOR 1-BETA"/>
    <property type="match status" value="1"/>
</dbReference>
<proteinExistence type="predicted"/>
<dbReference type="Gene3D" id="3.30.40.10">
    <property type="entry name" value="Zinc/RING finger domain, C3HC4 (zinc finger)"/>
    <property type="match status" value="1"/>
</dbReference>
<organism evidence="7 8">
    <name type="scientific">Galbula dea</name>
    <dbReference type="NCBI Taxonomy" id="1109041"/>
    <lineage>
        <taxon>Eukaryota</taxon>
        <taxon>Metazoa</taxon>
        <taxon>Chordata</taxon>
        <taxon>Craniata</taxon>
        <taxon>Vertebrata</taxon>
        <taxon>Euteleostomi</taxon>
        <taxon>Archelosauria</taxon>
        <taxon>Archosauria</taxon>
        <taxon>Dinosauria</taxon>
        <taxon>Saurischia</taxon>
        <taxon>Theropoda</taxon>
        <taxon>Coelurosauria</taxon>
        <taxon>Aves</taxon>
        <taxon>Neognathae</taxon>
        <taxon>Neoaves</taxon>
        <taxon>Telluraves</taxon>
        <taxon>Coraciimorphae</taxon>
        <taxon>Piciformes</taxon>
        <taxon>Galbulidae</taxon>
        <taxon>Galbula</taxon>
    </lineage>
</organism>
<feature type="domain" description="B box-type" evidence="6">
    <location>
        <begin position="91"/>
        <end position="133"/>
    </location>
</feature>
<dbReference type="GO" id="GO:0061630">
    <property type="term" value="F:ubiquitin protein ligase activity"/>
    <property type="evidence" value="ECO:0007669"/>
    <property type="project" value="TreeGrafter"/>
</dbReference>
<dbReference type="InterPro" id="IPR001841">
    <property type="entry name" value="Znf_RING"/>
</dbReference>
<dbReference type="OrthoDB" id="6105938at2759"/>
<keyword evidence="2 4" id="KW-0863">Zinc-finger</keyword>
<dbReference type="Gene3D" id="3.30.160.60">
    <property type="entry name" value="Classic Zinc Finger"/>
    <property type="match status" value="1"/>
</dbReference>
<dbReference type="InterPro" id="IPR027370">
    <property type="entry name" value="Znf-RING_euk"/>
</dbReference>
<protein>
    <submittedName>
        <fullName evidence="7">TRI59 protein</fullName>
    </submittedName>
</protein>
<dbReference type="PROSITE" id="PS50089">
    <property type="entry name" value="ZF_RING_2"/>
    <property type="match status" value="1"/>
</dbReference>
<gene>
    <name evidence="7" type="primary">Trim59</name>
    <name evidence="7" type="ORF">GALDEA_R06196</name>
</gene>
<dbReference type="InterPro" id="IPR013083">
    <property type="entry name" value="Znf_RING/FYVE/PHD"/>
</dbReference>
<dbReference type="PROSITE" id="PS00518">
    <property type="entry name" value="ZF_RING_1"/>
    <property type="match status" value="1"/>
</dbReference>
<dbReference type="Proteomes" id="UP000566440">
    <property type="component" value="Unassembled WGS sequence"/>
</dbReference>
<dbReference type="SUPFAM" id="SSF57850">
    <property type="entry name" value="RING/U-box"/>
    <property type="match status" value="1"/>
</dbReference>